<accession>A0A0B6YES4</accession>
<reference evidence="2" key="1">
    <citation type="submission" date="2014-12" db="EMBL/GenBank/DDBJ databases">
        <title>Insight into the proteome of Arion vulgaris.</title>
        <authorList>
            <person name="Aradska J."/>
            <person name="Bulat T."/>
            <person name="Smidak R."/>
            <person name="Sarate P."/>
            <person name="Gangsoo J."/>
            <person name="Sialana F."/>
            <person name="Bilban M."/>
            <person name="Lubec G."/>
        </authorList>
    </citation>
    <scope>NUCLEOTIDE SEQUENCE</scope>
    <source>
        <tissue evidence="2">Skin</tissue>
    </source>
</reference>
<organism evidence="2">
    <name type="scientific">Arion vulgaris</name>
    <dbReference type="NCBI Taxonomy" id="1028688"/>
    <lineage>
        <taxon>Eukaryota</taxon>
        <taxon>Metazoa</taxon>
        <taxon>Spiralia</taxon>
        <taxon>Lophotrochozoa</taxon>
        <taxon>Mollusca</taxon>
        <taxon>Gastropoda</taxon>
        <taxon>Heterobranchia</taxon>
        <taxon>Euthyneura</taxon>
        <taxon>Panpulmonata</taxon>
        <taxon>Eupulmonata</taxon>
        <taxon>Stylommatophora</taxon>
        <taxon>Helicina</taxon>
        <taxon>Arionoidea</taxon>
        <taxon>Arionidae</taxon>
        <taxon>Arion</taxon>
    </lineage>
</organism>
<gene>
    <name evidence="2" type="primary">ORF21683</name>
    <name evidence="1" type="synonym">ORF21679</name>
</gene>
<evidence type="ECO:0000313" key="2">
    <source>
        <dbReference type="EMBL" id="CEK53975.1"/>
    </source>
</evidence>
<protein>
    <submittedName>
        <fullName evidence="2">Uncharacterized protein</fullName>
    </submittedName>
</protein>
<sequence length="62" mass="6781">MTECKSVPVSTSIGPAVSSKTVKVLDSEIRYARPKSAIKVARSTSTLAQITQRSQTMINKWL</sequence>
<dbReference type="EMBL" id="HACG01007109">
    <property type="protein sequence ID" value="CEK53974.1"/>
    <property type="molecule type" value="Transcribed_RNA"/>
</dbReference>
<proteinExistence type="predicted"/>
<name>A0A0B6YES4_9EUPU</name>
<evidence type="ECO:0000313" key="1">
    <source>
        <dbReference type="EMBL" id="CEK53974.1"/>
    </source>
</evidence>
<dbReference type="EMBL" id="HACG01007110">
    <property type="protein sequence ID" value="CEK53975.1"/>
    <property type="molecule type" value="Transcribed_RNA"/>
</dbReference>
<dbReference type="AlphaFoldDB" id="A0A0B6YES4"/>